<keyword evidence="11" id="KW-0575">Peroxidase</keyword>
<dbReference type="InterPro" id="IPR009056">
    <property type="entry name" value="Cyt_c-like_dom"/>
</dbReference>
<feature type="binding site" description="covalent" evidence="8">
    <location>
        <position position="78"/>
    </location>
    <ligand>
        <name>heme c</name>
        <dbReference type="ChEBI" id="CHEBI:61717"/>
        <label>1</label>
    </ligand>
</feature>
<evidence type="ECO:0000313" key="11">
    <source>
        <dbReference type="EMBL" id="SDL41153.1"/>
    </source>
</evidence>
<name>A0A1G9JWB5_9SPHI</name>
<protein>
    <submittedName>
        <fullName evidence="11">Cytochrome c peroxidase</fullName>
    </submittedName>
</protein>
<comment type="cofactor">
    <cofactor evidence="8">
        <name>heme</name>
        <dbReference type="ChEBI" id="CHEBI:30413"/>
    </cofactor>
    <text evidence="8">Binds 2 heme groups.</text>
</comment>
<feature type="binding site" description="covalent" evidence="8">
    <location>
        <position position="220"/>
    </location>
    <ligand>
        <name>heme c</name>
        <dbReference type="ChEBI" id="CHEBI:61717"/>
        <label>2</label>
    </ligand>
</feature>
<evidence type="ECO:0000256" key="6">
    <source>
        <dbReference type="ARBA" id="ARBA00023002"/>
    </source>
</evidence>
<dbReference type="GO" id="GO:0042597">
    <property type="term" value="C:periplasmic space"/>
    <property type="evidence" value="ECO:0007669"/>
    <property type="project" value="UniProtKB-SubCell"/>
</dbReference>
<feature type="binding site" description="axial binding residue" evidence="9">
    <location>
        <position position="79"/>
    </location>
    <ligand>
        <name>heme c</name>
        <dbReference type="ChEBI" id="CHEBI:61717"/>
        <label>1</label>
    </ligand>
    <ligandPart>
        <name>Fe</name>
        <dbReference type="ChEBI" id="CHEBI:18248"/>
    </ligandPart>
</feature>
<keyword evidence="2 8" id="KW-0349">Heme</keyword>
<keyword evidence="7 9" id="KW-0408">Iron</keyword>
<evidence type="ECO:0000256" key="3">
    <source>
        <dbReference type="ARBA" id="ARBA00022723"/>
    </source>
</evidence>
<evidence type="ECO:0000256" key="2">
    <source>
        <dbReference type="ARBA" id="ARBA00022617"/>
    </source>
</evidence>
<evidence type="ECO:0000313" key="12">
    <source>
        <dbReference type="Proteomes" id="UP000183200"/>
    </source>
</evidence>
<dbReference type="GO" id="GO:0046872">
    <property type="term" value="F:metal ion binding"/>
    <property type="evidence" value="ECO:0007669"/>
    <property type="project" value="UniProtKB-KW"/>
</dbReference>
<evidence type="ECO:0000259" key="10">
    <source>
        <dbReference type="PROSITE" id="PS51007"/>
    </source>
</evidence>
<dbReference type="InterPro" id="IPR004852">
    <property type="entry name" value="Di-haem_cyt_c_peroxidsae"/>
</dbReference>
<dbReference type="GO" id="GO:0004130">
    <property type="term" value="F:cytochrome-c peroxidase activity"/>
    <property type="evidence" value="ECO:0007669"/>
    <property type="project" value="TreeGrafter"/>
</dbReference>
<evidence type="ECO:0000256" key="5">
    <source>
        <dbReference type="ARBA" id="ARBA00022764"/>
    </source>
</evidence>
<keyword evidence="3 9" id="KW-0479">Metal-binding</keyword>
<dbReference type="InterPro" id="IPR051395">
    <property type="entry name" value="Cytochrome_c_Peroxidase/MauG"/>
</dbReference>
<comment type="subcellular location">
    <subcellularLocation>
        <location evidence="1">Periplasm</location>
    </subcellularLocation>
</comment>
<dbReference type="GO" id="GO:0009055">
    <property type="term" value="F:electron transfer activity"/>
    <property type="evidence" value="ECO:0007669"/>
    <property type="project" value="InterPro"/>
</dbReference>
<proteinExistence type="predicted"/>
<keyword evidence="12" id="KW-1185">Reference proteome</keyword>
<dbReference type="GO" id="GO:0020037">
    <property type="term" value="F:heme binding"/>
    <property type="evidence" value="ECO:0007669"/>
    <property type="project" value="InterPro"/>
</dbReference>
<dbReference type="PANTHER" id="PTHR30600:SF10">
    <property type="entry name" value="BLL6722 PROTEIN"/>
    <property type="match status" value="1"/>
</dbReference>
<feature type="domain" description="Cytochrome c" evidence="10">
    <location>
        <begin position="53"/>
        <end position="156"/>
    </location>
</feature>
<evidence type="ECO:0000256" key="8">
    <source>
        <dbReference type="PIRSR" id="PIRSR000294-1"/>
    </source>
</evidence>
<feature type="domain" description="Cytochrome c" evidence="10">
    <location>
        <begin position="207"/>
        <end position="319"/>
    </location>
</feature>
<dbReference type="EMBL" id="FNGY01000001">
    <property type="protein sequence ID" value="SDL41153.1"/>
    <property type="molecule type" value="Genomic_DNA"/>
</dbReference>
<dbReference type="PROSITE" id="PS51007">
    <property type="entry name" value="CYTC"/>
    <property type="match status" value="2"/>
</dbReference>
<evidence type="ECO:0000256" key="7">
    <source>
        <dbReference type="ARBA" id="ARBA00023004"/>
    </source>
</evidence>
<dbReference type="Pfam" id="PF03150">
    <property type="entry name" value="CCP_MauG"/>
    <property type="match status" value="1"/>
</dbReference>
<dbReference type="PANTHER" id="PTHR30600">
    <property type="entry name" value="CYTOCHROME C PEROXIDASE-RELATED"/>
    <property type="match status" value="1"/>
</dbReference>
<dbReference type="PIRSF" id="PIRSF000294">
    <property type="entry name" value="Cytochrome-c_peroxidase"/>
    <property type="match status" value="1"/>
</dbReference>
<dbReference type="Proteomes" id="UP000183200">
    <property type="component" value="Unassembled WGS sequence"/>
</dbReference>
<organism evidence="11 12">
    <name type="scientific">Pedobacter steynii</name>
    <dbReference type="NCBI Taxonomy" id="430522"/>
    <lineage>
        <taxon>Bacteria</taxon>
        <taxon>Pseudomonadati</taxon>
        <taxon>Bacteroidota</taxon>
        <taxon>Sphingobacteriia</taxon>
        <taxon>Sphingobacteriales</taxon>
        <taxon>Sphingobacteriaceae</taxon>
        <taxon>Pedobacter</taxon>
    </lineage>
</organism>
<dbReference type="InterPro" id="IPR026259">
    <property type="entry name" value="MauG/Cytc_peroxidase"/>
</dbReference>
<keyword evidence="6" id="KW-0560">Oxidoreductase</keyword>
<gene>
    <name evidence="11" type="ORF">SAMN05421820_101377</name>
</gene>
<accession>A0A1G9JWB5</accession>
<dbReference type="AlphaFoldDB" id="A0A1G9JWB5"/>
<comment type="PTM">
    <text evidence="8">Binds 2 heme groups per subunit.</text>
</comment>
<feature type="binding site" description="covalent" evidence="8">
    <location>
        <position position="75"/>
    </location>
    <ligand>
        <name>heme c</name>
        <dbReference type="ChEBI" id="CHEBI:61717"/>
        <label>1</label>
    </ligand>
</feature>
<dbReference type="Gene3D" id="1.10.760.10">
    <property type="entry name" value="Cytochrome c-like domain"/>
    <property type="match status" value="2"/>
</dbReference>
<evidence type="ECO:0000256" key="4">
    <source>
        <dbReference type="ARBA" id="ARBA00022729"/>
    </source>
</evidence>
<feature type="binding site" description="covalent" evidence="8">
    <location>
        <position position="223"/>
    </location>
    <ligand>
        <name>heme c</name>
        <dbReference type="ChEBI" id="CHEBI:61717"/>
        <label>2</label>
    </ligand>
</feature>
<dbReference type="SUPFAM" id="SSF46626">
    <property type="entry name" value="Cytochrome c"/>
    <property type="match status" value="2"/>
</dbReference>
<feature type="binding site" description="axial binding residue" evidence="9">
    <location>
        <position position="224"/>
    </location>
    <ligand>
        <name>heme c</name>
        <dbReference type="ChEBI" id="CHEBI:61717"/>
        <label>2</label>
    </ligand>
    <ligandPart>
        <name>Fe</name>
        <dbReference type="ChEBI" id="CHEBI:18248"/>
    </ligandPart>
</feature>
<dbReference type="OrthoDB" id="9805202at2"/>
<keyword evidence="5" id="KW-0574">Periplasm</keyword>
<reference evidence="12" key="1">
    <citation type="submission" date="2016-10" db="EMBL/GenBank/DDBJ databases">
        <authorList>
            <person name="Varghese N."/>
            <person name="Submissions S."/>
        </authorList>
    </citation>
    <scope>NUCLEOTIDE SEQUENCE [LARGE SCALE GENOMIC DNA]</scope>
    <source>
        <strain evidence="12">DSM 19110</strain>
    </source>
</reference>
<dbReference type="RefSeq" id="WP_074604407.1">
    <property type="nucleotide sequence ID" value="NZ_FNGY01000001.1"/>
</dbReference>
<keyword evidence="4" id="KW-0732">Signal</keyword>
<sequence length="330" mass="36486">MKKNKLFVVAIITFSTVLLGLAFGLSTIKTVVAVRRPVNFPAPFQKDPALTVEGITLGQKLFDDVSLSKNGKLACASCHNQVDAYSSAGIKINEGVNDQILGTRNTPALMNLQWKHSYFRDGRETKLQNTAINAFISPAEMGETMDNVVKKINQSPIYKQHFKTIFGIEEIKAKDITGAIEQYLLSLVSANSRYDQLVAKQKDTFSPDEKEGLKLFKDNCASCHATDLFSDESLRNIGTAMANDPVKKFKVPSLRNAEVSGPYLHDGRFNTLEEVLEYYASGVKKEAGLDPLLQQHGQTGIPLTGAEQKKIILFLKTLTDHAFINKTTLQ</sequence>
<evidence type="ECO:0000256" key="1">
    <source>
        <dbReference type="ARBA" id="ARBA00004418"/>
    </source>
</evidence>
<dbReference type="STRING" id="430522.BFS30_26510"/>
<dbReference type="InterPro" id="IPR036909">
    <property type="entry name" value="Cyt_c-like_dom_sf"/>
</dbReference>
<evidence type="ECO:0000256" key="9">
    <source>
        <dbReference type="PIRSR" id="PIRSR000294-2"/>
    </source>
</evidence>